<sequence>MHNLYIPVAAILLAFAVIFGGQALSDSQVDDDIKSLIARQLGGDDEIELQAMREIQKGYGVCGEYRVAGPDHAFSPFYYSKVNERVTLGAESERYRRHCGN</sequence>
<gene>
    <name evidence="1" type="ORF">F0A16_01495</name>
</gene>
<dbReference type="AlphaFoldDB" id="A0A640WIU1"/>
<keyword evidence="2" id="KW-1185">Reference proteome</keyword>
<dbReference type="RefSeq" id="WP_149433621.1">
    <property type="nucleotide sequence ID" value="NZ_VTPX01000001.1"/>
</dbReference>
<organism evidence="1 2">
    <name type="scientific">Salinicola corii</name>
    <dbReference type="NCBI Taxonomy" id="2606937"/>
    <lineage>
        <taxon>Bacteria</taxon>
        <taxon>Pseudomonadati</taxon>
        <taxon>Pseudomonadota</taxon>
        <taxon>Gammaproteobacteria</taxon>
        <taxon>Oceanospirillales</taxon>
        <taxon>Halomonadaceae</taxon>
        <taxon>Salinicola</taxon>
    </lineage>
</organism>
<protein>
    <submittedName>
        <fullName evidence="1">Uncharacterized protein</fullName>
    </submittedName>
</protein>
<reference evidence="1 2" key="1">
    <citation type="submission" date="2019-08" db="EMBL/GenBank/DDBJ databases">
        <title>Bioinformatics analysis of the strain L3 and L5.</title>
        <authorList>
            <person name="Li X."/>
        </authorList>
    </citation>
    <scope>NUCLEOTIDE SEQUENCE [LARGE SCALE GENOMIC DNA]</scope>
    <source>
        <strain evidence="1 2">L3</strain>
    </source>
</reference>
<evidence type="ECO:0000313" key="2">
    <source>
        <dbReference type="Proteomes" id="UP000466024"/>
    </source>
</evidence>
<evidence type="ECO:0000313" key="1">
    <source>
        <dbReference type="EMBL" id="KAA0020500.1"/>
    </source>
</evidence>
<name>A0A640WIU1_9GAMM</name>
<comment type="caution">
    <text evidence="1">The sequence shown here is derived from an EMBL/GenBank/DDBJ whole genome shotgun (WGS) entry which is preliminary data.</text>
</comment>
<accession>A0A640WIU1</accession>
<dbReference type="EMBL" id="VTPX01000001">
    <property type="protein sequence ID" value="KAA0020500.1"/>
    <property type="molecule type" value="Genomic_DNA"/>
</dbReference>
<dbReference type="Proteomes" id="UP000466024">
    <property type="component" value="Unassembled WGS sequence"/>
</dbReference>
<proteinExistence type="predicted"/>